<feature type="compositionally biased region" description="Low complexity" evidence="1">
    <location>
        <begin position="71"/>
        <end position="82"/>
    </location>
</feature>
<feature type="region of interest" description="Disordered" evidence="1">
    <location>
        <begin position="1"/>
        <end position="101"/>
    </location>
</feature>
<feature type="region of interest" description="Disordered" evidence="1">
    <location>
        <begin position="222"/>
        <end position="241"/>
    </location>
</feature>
<feature type="compositionally biased region" description="Polar residues" evidence="1">
    <location>
        <begin position="365"/>
        <end position="377"/>
    </location>
</feature>
<feature type="compositionally biased region" description="Low complexity" evidence="1">
    <location>
        <begin position="353"/>
        <end position="364"/>
    </location>
</feature>
<evidence type="ECO:0000313" key="3">
    <source>
        <dbReference type="Proteomes" id="UP000256645"/>
    </source>
</evidence>
<feature type="compositionally biased region" description="Low complexity" evidence="1">
    <location>
        <begin position="566"/>
        <end position="575"/>
    </location>
</feature>
<feature type="region of interest" description="Disordered" evidence="1">
    <location>
        <begin position="633"/>
        <end position="710"/>
    </location>
</feature>
<keyword evidence="3" id="KW-1185">Reference proteome</keyword>
<name>A0A3D8S770_9HELO</name>
<feature type="compositionally biased region" description="Polar residues" evidence="1">
    <location>
        <begin position="222"/>
        <end position="233"/>
    </location>
</feature>
<dbReference type="EMBL" id="PDLM01000003">
    <property type="protein sequence ID" value="RDW82128.1"/>
    <property type="molecule type" value="Genomic_DNA"/>
</dbReference>
<organism evidence="2 3">
    <name type="scientific">Coleophoma cylindrospora</name>
    <dbReference type="NCBI Taxonomy" id="1849047"/>
    <lineage>
        <taxon>Eukaryota</taxon>
        <taxon>Fungi</taxon>
        <taxon>Dikarya</taxon>
        <taxon>Ascomycota</taxon>
        <taxon>Pezizomycotina</taxon>
        <taxon>Leotiomycetes</taxon>
        <taxon>Helotiales</taxon>
        <taxon>Dermateaceae</taxon>
        <taxon>Coleophoma</taxon>
    </lineage>
</organism>
<feature type="region of interest" description="Disordered" evidence="1">
    <location>
        <begin position="563"/>
        <end position="584"/>
    </location>
</feature>
<feature type="region of interest" description="Disordered" evidence="1">
    <location>
        <begin position="508"/>
        <end position="551"/>
    </location>
</feature>
<dbReference type="AlphaFoldDB" id="A0A3D8S770"/>
<evidence type="ECO:0000256" key="1">
    <source>
        <dbReference type="SAM" id="MobiDB-lite"/>
    </source>
</evidence>
<sequence length="779" mass="86293">MNWTGGGLANTGRVSRSGKGIGLTEQQKKHFAKVRSTTAAPKRPPPRASIVDSFQAKWDHQSGLSPEHHAAASTPHSPSAPSVQDESPAKEDYYSATPLPPRTKRIKLNKDVEQFRETIRKEDVADPTEKRHNILSKDDWGLGLKVLQPPRHLYKRPAQDKAIGRRRRPLDGHRARFERRWQQNTESARVITYASRHNSHRGDVTPTAYTQSDMRISIGSVQPTNSAKFSPETSVHRQDQRAPSEIMMLDTFERTNAHKKSLSSNISATYWDGLPPSISNHSSDAVTGFESWDSSRSRGQPDTVRDSRRTMEIADTADTSERYHSWDTPLGPSIEHDGSLQNSHPSPKTFQTSSSSHKSRISPSETKNGPKQVNTSPPAGIHHPRPERNAARKFFSRNLQFNSGSEIDSTAAELGQAKPVVNSSQELANEIWNTWLIPSDDEESQGYKDNTAGDVSISPGASAARFYLSTGELQRKTGSTFQEQETLESGASLEDTYSIQCEKDIATPKSTSGSSCMQNKTVGTNAGTASSKSYQISHSQPRAQPQSHLDLTSFTYVPRITRSEESNLSSSTSSNPGFEGSLMSNNAKQTVVSLEPLDSIRRELLKKRSKGSSSYSEHGHDSLLVETSLKAQKLTRRTRSEGVKSFRSSKMRGSKLSESSSDSRGNALLYRLQERRAQPEQKSDSWTQDMIGSQNSMDASPSSESLRVQASDKNHAEIHAPQVRTLFSRPKPFVGREVSSQEPLYIGRKLAVANLRKQKVRERDTHGIPGSVVESIEDD</sequence>
<feature type="compositionally biased region" description="Basic and acidic residues" evidence="1">
    <location>
        <begin position="303"/>
        <end position="312"/>
    </location>
</feature>
<gene>
    <name evidence="2" type="ORF">BP6252_03240</name>
</gene>
<protein>
    <submittedName>
        <fullName evidence="2">Uncharacterized protein</fullName>
    </submittedName>
</protein>
<feature type="compositionally biased region" description="Polar residues" evidence="1">
    <location>
        <begin position="339"/>
        <end position="352"/>
    </location>
</feature>
<feature type="region of interest" description="Disordered" evidence="1">
    <location>
        <begin position="758"/>
        <end position="779"/>
    </location>
</feature>
<feature type="compositionally biased region" description="Basic and acidic residues" evidence="1">
    <location>
        <begin position="672"/>
        <end position="683"/>
    </location>
</feature>
<feature type="compositionally biased region" description="Polar residues" evidence="1">
    <location>
        <begin position="684"/>
        <end position="708"/>
    </location>
</feature>
<comment type="caution">
    <text evidence="2">The sequence shown here is derived from an EMBL/GenBank/DDBJ whole genome shotgun (WGS) entry which is preliminary data.</text>
</comment>
<dbReference type="Proteomes" id="UP000256645">
    <property type="component" value="Unassembled WGS sequence"/>
</dbReference>
<proteinExistence type="predicted"/>
<feature type="region of interest" description="Disordered" evidence="1">
    <location>
        <begin position="285"/>
        <end position="387"/>
    </location>
</feature>
<dbReference type="OrthoDB" id="5426563at2759"/>
<reference evidence="2 3" key="1">
    <citation type="journal article" date="2018" name="IMA Fungus">
        <title>IMA Genome-F 9: Draft genome sequence of Annulohypoxylon stygium, Aspergillus mulundensis, Berkeleyomyces basicola (syn. Thielaviopsis basicola), Ceratocystis smalleyi, two Cercospora beticola strains, Coleophoma cylindrospora, Fusarium fracticaudum, Phialophora cf. hyalina, and Morchella septimelata.</title>
        <authorList>
            <person name="Wingfield B.D."/>
            <person name="Bills G.F."/>
            <person name="Dong Y."/>
            <person name="Huang W."/>
            <person name="Nel W.J."/>
            <person name="Swalarsk-Parry B.S."/>
            <person name="Vaghefi N."/>
            <person name="Wilken P.M."/>
            <person name="An Z."/>
            <person name="de Beer Z.W."/>
            <person name="De Vos L."/>
            <person name="Chen L."/>
            <person name="Duong T.A."/>
            <person name="Gao Y."/>
            <person name="Hammerbacher A."/>
            <person name="Kikkert J.R."/>
            <person name="Li Y."/>
            <person name="Li H."/>
            <person name="Li K."/>
            <person name="Li Q."/>
            <person name="Liu X."/>
            <person name="Ma X."/>
            <person name="Naidoo K."/>
            <person name="Pethybridge S.J."/>
            <person name="Sun J."/>
            <person name="Steenkamp E.T."/>
            <person name="van der Nest M.A."/>
            <person name="van Wyk S."/>
            <person name="Wingfield M.J."/>
            <person name="Xiong C."/>
            <person name="Yue Q."/>
            <person name="Zhang X."/>
        </authorList>
    </citation>
    <scope>NUCLEOTIDE SEQUENCE [LARGE SCALE GENOMIC DNA]</scope>
    <source>
        <strain evidence="2 3">BP6252</strain>
    </source>
</reference>
<evidence type="ECO:0000313" key="2">
    <source>
        <dbReference type="EMBL" id="RDW82128.1"/>
    </source>
</evidence>
<accession>A0A3D8S770</accession>